<dbReference type="PANTHER" id="PTHR34129">
    <property type="entry name" value="BLR1139 PROTEIN"/>
    <property type="match status" value="1"/>
</dbReference>
<gene>
    <name evidence="1" type="ORF">C5167_017159</name>
</gene>
<accession>A0A4Y7IIL5</accession>
<dbReference type="OMA" id="EYVYRIS"/>
<dbReference type="Gramene" id="RZC48734">
    <property type="protein sequence ID" value="RZC48734"/>
    <property type="gene ID" value="C5167_017159"/>
</dbReference>
<dbReference type="Gene3D" id="3.20.170.20">
    <property type="entry name" value="Protein of unknown function DUF952"/>
    <property type="match status" value="1"/>
</dbReference>
<sequence>MGETPEFVYRISTKEEWDELQKNGSTFGGEIDKSTACFHLSKLNQVKSTLENFFKGREDLYLLQIDSKKLGDGLVYESVDSTNYFPHFYGPSRTYIPLPLDAVVKAEKLTLSGGQFSCSFLADSTLDAQLGYGRSVIWPPAI</sequence>
<dbReference type="PANTHER" id="PTHR34129:SF1">
    <property type="entry name" value="DUF952 DOMAIN-CONTAINING PROTEIN"/>
    <property type="match status" value="1"/>
</dbReference>
<reference evidence="1 2" key="1">
    <citation type="journal article" date="2018" name="Science">
        <title>The opium poppy genome and morphinan production.</title>
        <authorList>
            <person name="Guo L."/>
            <person name="Winzer T."/>
            <person name="Yang X."/>
            <person name="Li Y."/>
            <person name="Ning Z."/>
            <person name="He Z."/>
            <person name="Teodor R."/>
            <person name="Lu Y."/>
            <person name="Bowser T.A."/>
            <person name="Graham I.A."/>
            <person name="Ye K."/>
        </authorList>
    </citation>
    <scope>NUCLEOTIDE SEQUENCE [LARGE SCALE GENOMIC DNA]</scope>
    <source>
        <strain evidence="2">cv. HN1</strain>
        <tissue evidence="1">Leaves</tissue>
    </source>
</reference>
<name>A0A4Y7IIL5_PAPSO</name>
<dbReference type="SUPFAM" id="SSF56399">
    <property type="entry name" value="ADP-ribosylation"/>
    <property type="match status" value="1"/>
</dbReference>
<dbReference type="InterPro" id="IPR009297">
    <property type="entry name" value="DUF952"/>
</dbReference>
<proteinExistence type="predicted"/>
<keyword evidence="2" id="KW-1185">Reference proteome</keyword>
<organism evidence="1 2">
    <name type="scientific">Papaver somniferum</name>
    <name type="common">Opium poppy</name>
    <dbReference type="NCBI Taxonomy" id="3469"/>
    <lineage>
        <taxon>Eukaryota</taxon>
        <taxon>Viridiplantae</taxon>
        <taxon>Streptophyta</taxon>
        <taxon>Embryophyta</taxon>
        <taxon>Tracheophyta</taxon>
        <taxon>Spermatophyta</taxon>
        <taxon>Magnoliopsida</taxon>
        <taxon>Ranunculales</taxon>
        <taxon>Papaveraceae</taxon>
        <taxon>Papaveroideae</taxon>
        <taxon>Papaver</taxon>
    </lineage>
</organism>
<dbReference type="Proteomes" id="UP000316621">
    <property type="component" value="Chromosome 2"/>
</dbReference>
<protein>
    <recommendedName>
        <fullName evidence="3">DUF952 domain-containing protein</fullName>
    </recommendedName>
</protein>
<dbReference type="Pfam" id="PF06108">
    <property type="entry name" value="DUF952"/>
    <property type="match status" value="1"/>
</dbReference>
<evidence type="ECO:0000313" key="2">
    <source>
        <dbReference type="Proteomes" id="UP000316621"/>
    </source>
</evidence>
<dbReference type="STRING" id="3469.A0A4Y7IIL5"/>
<dbReference type="EMBL" id="CM010716">
    <property type="protein sequence ID" value="RZC48734.1"/>
    <property type="molecule type" value="Genomic_DNA"/>
</dbReference>
<evidence type="ECO:0008006" key="3">
    <source>
        <dbReference type="Google" id="ProtNLM"/>
    </source>
</evidence>
<evidence type="ECO:0000313" key="1">
    <source>
        <dbReference type="EMBL" id="RZC48734.1"/>
    </source>
</evidence>
<dbReference type="AlphaFoldDB" id="A0A4Y7IIL5"/>